<dbReference type="EMBL" id="AP018216">
    <property type="protein sequence ID" value="BAY70388.1"/>
    <property type="molecule type" value="Genomic_DNA"/>
</dbReference>
<feature type="compositionally biased region" description="Low complexity" evidence="1">
    <location>
        <begin position="56"/>
        <end position="66"/>
    </location>
</feature>
<proteinExistence type="predicted"/>
<organism evidence="2 3">
    <name type="scientific">Trichormus variabilis NIES-23</name>
    <dbReference type="NCBI Taxonomy" id="1973479"/>
    <lineage>
        <taxon>Bacteria</taxon>
        <taxon>Bacillati</taxon>
        <taxon>Cyanobacteriota</taxon>
        <taxon>Cyanophyceae</taxon>
        <taxon>Nostocales</taxon>
        <taxon>Nostocaceae</taxon>
        <taxon>Trichormus</taxon>
    </lineage>
</organism>
<dbReference type="AlphaFoldDB" id="A0A1Z4KN57"/>
<protein>
    <submittedName>
        <fullName evidence="2">Uncharacterized protein</fullName>
    </submittedName>
</protein>
<reference evidence="2 3" key="1">
    <citation type="submission" date="2017-06" db="EMBL/GenBank/DDBJ databases">
        <title>Genome sequencing of cyanobaciteial culture collection at National Institute for Environmental Studies (NIES).</title>
        <authorList>
            <person name="Hirose Y."/>
            <person name="Shimura Y."/>
            <person name="Fujisawa T."/>
            <person name="Nakamura Y."/>
            <person name="Kawachi M."/>
        </authorList>
    </citation>
    <scope>NUCLEOTIDE SEQUENCE [LARGE SCALE GENOMIC DNA]</scope>
    <source>
        <strain evidence="2 3">NIES-23</strain>
    </source>
</reference>
<gene>
    <name evidence="2" type="ORF">NIES23_31920</name>
</gene>
<evidence type="ECO:0000313" key="3">
    <source>
        <dbReference type="Proteomes" id="UP000217507"/>
    </source>
</evidence>
<sequence>MSEEIKPNSMEAPTHDAKLAAENIASGEEKAPKVDFDADYAAAQEFSISDVDRTGEGAAAAEAATASQQEISVPEEARTEAQSTSNPDDYVELAKEIGASREDAVTNVSDDLVKQAIEKGRAKK</sequence>
<name>A0A1Z4KN57_ANAVA</name>
<feature type="region of interest" description="Disordered" evidence="1">
    <location>
        <begin position="1"/>
        <end position="26"/>
    </location>
</feature>
<evidence type="ECO:0000256" key="1">
    <source>
        <dbReference type="SAM" id="MobiDB-lite"/>
    </source>
</evidence>
<evidence type="ECO:0000313" key="2">
    <source>
        <dbReference type="EMBL" id="BAY70388.1"/>
    </source>
</evidence>
<feature type="region of interest" description="Disordered" evidence="1">
    <location>
        <begin position="53"/>
        <end position="89"/>
    </location>
</feature>
<accession>A0A1Z4KN57</accession>
<dbReference type="Proteomes" id="UP000217507">
    <property type="component" value="Chromosome"/>
</dbReference>